<protein>
    <submittedName>
        <fullName evidence="2">Uncharacterized protein</fullName>
    </submittedName>
</protein>
<comment type="caution">
    <text evidence="2">The sequence shown here is derived from an EMBL/GenBank/DDBJ whole genome shotgun (WGS) entry which is preliminary data.</text>
</comment>
<name>A0A1E5NZW2_9ACTN</name>
<evidence type="ECO:0000313" key="2">
    <source>
        <dbReference type="EMBL" id="OEJ22325.1"/>
    </source>
</evidence>
<feature type="region of interest" description="Disordered" evidence="1">
    <location>
        <begin position="1"/>
        <end position="41"/>
    </location>
</feature>
<keyword evidence="3" id="KW-1185">Reference proteome</keyword>
<dbReference type="AlphaFoldDB" id="A0A1E5NZW2"/>
<accession>A0A1E5NZW2</accession>
<dbReference type="EMBL" id="MEHK01000002">
    <property type="protein sequence ID" value="OEJ22325.1"/>
    <property type="molecule type" value="Genomic_DNA"/>
</dbReference>
<reference evidence="2 3" key="1">
    <citation type="submission" date="2016-08" db="EMBL/GenBank/DDBJ databases">
        <title>The complete genome of Streptomyces subrutilus 10-1-1.</title>
        <authorList>
            <person name="Chen X."/>
        </authorList>
    </citation>
    <scope>NUCLEOTIDE SEQUENCE [LARGE SCALE GENOMIC DNA]</scope>
    <source>
        <strain evidence="2 3">10-1-1</strain>
    </source>
</reference>
<evidence type="ECO:0000313" key="3">
    <source>
        <dbReference type="Proteomes" id="UP000095705"/>
    </source>
</evidence>
<organism evidence="2 3">
    <name type="scientific">Streptomyces subrutilus</name>
    <dbReference type="NCBI Taxonomy" id="36818"/>
    <lineage>
        <taxon>Bacteria</taxon>
        <taxon>Bacillati</taxon>
        <taxon>Actinomycetota</taxon>
        <taxon>Actinomycetes</taxon>
        <taxon>Kitasatosporales</taxon>
        <taxon>Streptomycetaceae</taxon>
        <taxon>Streptomyces</taxon>
    </lineage>
</organism>
<dbReference type="Proteomes" id="UP000095705">
    <property type="component" value="Unassembled WGS sequence"/>
</dbReference>
<evidence type="ECO:0000256" key="1">
    <source>
        <dbReference type="SAM" id="MobiDB-lite"/>
    </source>
</evidence>
<proteinExistence type="predicted"/>
<gene>
    <name evidence="2" type="ORF">BGK67_32705</name>
</gene>
<sequence>MALPDHAQIDDDGRIHLGAPAPTPSPSTAAPTPEPTSPPLTRDAVDEVIRTAVSAAGLAPAQGRPTVAAGANSNRTGWMAVREKTAAQSEMNAICADLERQGWTLNPNGDRPDASRSYKRGGWYLLVSTRGKTQAPSNTSALTDSQTYLTLTGLQLNLSDIPLPEITVRIG</sequence>